<dbReference type="PANTHER" id="PTHR11835:SF34">
    <property type="entry name" value="ISOCITRATE DEHYDROGENASE [NAD] SUBUNIT ALPHA, MITOCHONDRIAL"/>
    <property type="match status" value="1"/>
</dbReference>
<dbReference type="GO" id="GO:0006102">
    <property type="term" value="P:isocitrate metabolic process"/>
    <property type="evidence" value="ECO:0007669"/>
    <property type="project" value="TreeGrafter"/>
</dbReference>
<dbReference type="SMART" id="SM01329">
    <property type="entry name" value="Iso_dh"/>
    <property type="match status" value="1"/>
</dbReference>
<feature type="domain" description="Isopropylmalate dehydrogenase-like" evidence="3">
    <location>
        <begin position="3"/>
        <end position="327"/>
    </location>
</feature>
<sequence length="334" mass="36283">MYRLCVIEGDGIGREVVPAAIEVLRQLLPQLQVVPARAGWDCFRETGEALPQATLQSLRDCGAGLFGAVSSPARRVDGYRSPIVQLRQQLQLSVNLRPVRSWPKVSSRQGVDLVILRENSEGLYSGREHLEAPGVAIAERVVSVAACQRLARRASQIASQRKARRITLVHKANVLPLSCGLFRDSCRDLLMGEGWGDVLDERLVDLAALQLVERPDDFDLIVTTNLFGDILSDLACHWSGGLAMAPSLNWGDDIALAEPVHGSAPDIAGSGRANPLASILSLALLLRYHWQRGDLADRLEEAVQHLLESGAPTDFGVDTTRRITDGVIEALNGA</sequence>
<evidence type="ECO:0000256" key="2">
    <source>
        <dbReference type="ARBA" id="ARBA00023002"/>
    </source>
</evidence>
<dbReference type="GO" id="GO:0004449">
    <property type="term" value="F:isocitrate dehydrogenase (NAD+) activity"/>
    <property type="evidence" value="ECO:0007669"/>
    <property type="project" value="TreeGrafter"/>
</dbReference>
<dbReference type="OrthoDB" id="9767905at2"/>
<keyword evidence="5" id="KW-1185">Reference proteome</keyword>
<comment type="similarity">
    <text evidence="1">Belongs to the isocitrate and isopropylmalate dehydrogenases family.</text>
</comment>
<dbReference type="EMBL" id="QASN01000009">
    <property type="protein sequence ID" value="PTU75221.1"/>
    <property type="molecule type" value="Genomic_DNA"/>
</dbReference>
<dbReference type="PANTHER" id="PTHR11835">
    <property type="entry name" value="DECARBOXYLATING DEHYDROGENASES-ISOCITRATE, ISOPROPYLMALATE, TARTRATE"/>
    <property type="match status" value="1"/>
</dbReference>
<dbReference type="Gene3D" id="3.40.718.10">
    <property type="entry name" value="Isopropylmalate Dehydrogenase"/>
    <property type="match status" value="1"/>
</dbReference>
<name>A0A2T5PBY9_9PSED</name>
<dbReference type="RefSeq" id="WP_108106242.1">
    <property type="nucleotide sequence ID" value="NZ_QASN01000009.1"/>
</dbReference>
<dbReference type="InterPro" id="IPR019818">
    <property type="entry name" value="IsoCit/isopropylmalate_DH_CS"/>
</dbReference>
<dbReference type="GO" id="GO:0000287">
    <property type="term" value="F:magnesium ion binding"/>
    <property type="evidence" value="ECO:0007669"/>
    <property type="project" value="InterPro"/>
</dbReference>
<evidence type="ECO:0000259" key="3">
    <source>
        <dbReference type="SMART" id="SM01329"/>
    </source>
</evidence>
<evidence type="ECO:0000256" key="1">
    <source>
        <dbReference type="ARBA" id="ARBA00007769"/>
    </source>
</evidence>
<protein>
    <submittedName>
        <fullName evidence="4">NAD-dependent isocitrate dehydrogenase</fullName>
    </submittedName>
</protein>
<dbReference type="AlphaFoldDB" id="A0A2T5PBY9"/>
<dbReference type="Pfam" id="PF00180">
    <property type="entry name" value="Iso_dh"/>
    <property type="match status" value="1"/>
</dbReference>
<evidence type="ECO:0000313" key="5">
    <source>
        <dbReference type="Proteomes" id="UP000244064"/>
    </source>
</evidence>
<evidence type="ECO:0000313" key="4">
    <source>
        <dbReference type="EMBL" id="PTU75221.1"/>
    </source>
</evidence>
<comment type="caution">
    <text evidence="4">The sequence shown here is derived from an EMBL/GenBank/DDBJ whole genome shotgun (WGS) entry which is preliminary data.</text>
</comment>
<dbReference type="InterPro" id="IPR024084">
    <property type="entry name" value="IsoPropMal-DH-like_dom"/>
</dbReference>
<reference evidence="4 5" key="1">
    <citation type="submission" date="2018-04" db="EMBL/GenBank/DDBJ databases">
        <title>Pseudomonas sp. nov., isolated from mangrove soil.</title>
        <authorList>
            <person name="Chen C."/>
        </authorList>
    </citation>
    <scope>NUCLEOTIDE SEQUENCE [LARGE SCALE GENOMIC DNA]</scope>
    <source>
        <strain evidence="4 5">TC-11</strain>
    </source>
</reference>
<proteinExistence type="inferred from homology"/>
<keyword evidence="2" id="KW-0560">Oxidoreductase</keyword>
<dbReference type="Proteomes" id="UP000244064">
    <property type="component" value="Unassembled WGS sequence"/>
</dbReference>
<dbReference type="GO" id="GO:0051287">
    <property type="term" value="F:NAD binding"/>
    <property type="evidence" value="ECO:0007669"/>
    <property type="project" value="InterPro"/>
</dbReference>
<gene>
    <name evidence="4" type="ORF">DBO85_05940</name>
</gene>
<dbReference type="SUPFAM" id="SSF53659">
    <property type="entry name" value="Isocitrate/Isopropylmalate dehydrogenase-like"/>
    <property type="match status" value="1"/>
</dbReference>
<dbReference type="PROSITE" id="PS00470">
    <property type="entry name" value="IDH_IMDH"/>
    <property type="match status" value="1"/>
</dbReference>
<organism evidence="4 5">
    <name type="scientific">Pseudomonas mangrovi</name>
    <dbReference type="NCBI Taxonomy" id="2161748"/>
    <lineage>
        <taxon>Bacteria</taxon>
        <taxon>Pseudomonadati</taxon>
        <taxon>Pseudomonadota</taxon>
        <taxon>Gammaproteobacteria</taxon>
        <taxon>Pseudomonadales</taxon>
        <taxon>Pseudomonadaceae</taxon>
        <taxon>Pseudomonas</taxon>
    </lineage>
</organism>
<accession>A0A2T5PBY9</accession>
<dbReference type="GO" id="GO:0006099">
    <property type="term" value="P:tricarboxylic acid cycle"/>
    <property type="evidence" value="ECO:0007669"/>
    <property type="project" value="TreeGrafter"/>
</dbReference>